<feature type="compositionally biased region" description="Gly residues" evidence="1">
    <location>
        <begin position="53"/>
        <end position="64"/>
    </location>
</feature>
<accession>A0A848H672</accession>
<feature type="chain" id="PRO_5032863954" description="Lipoprotein" evidence="2">
    <location>
        <begin position="21"/>
        <end position="64"/>
    </location>
</feature>
<reference evidence="3 4" key="1">
    <citation type="submission" date="2020-04" db="EMBL/GenBank/DDBJ databases">
        <title>Ramlibacter sp. G-1-2-2 isolated from soil.</title>
        <authorList>
            <person name="Dahal R.H."/>
        </authorList>
    </citation>
    <scope>NUCLEOTIDE SEQUENCE [LARGE SCALE GENOMIC DNA]</scope>
    <source>
        <strain evidence="3 4">G-1-2-2</strain>
    </source>
</reference>
<organism evidence="3 4">
    <name type="scientific">Ramlibacter agri</name>
    <dbReference type="NCBI Taxonomy" id="2728837"/>
    <lineage>
        <taxon>Bacteria</taxon>
        <taxon>Pseudomonadati</taxon>
        <taxon>Pseudomonadota</taxon>
        <taxon>Betaproteobacteria</taxon>
        <taxon>Burkholderiales</taxon>
        <taxon>Comamonadaceae</taxon>
        <taxon>Ramlibacter</taxon>
    </lineage>
</organism>
<evidence type="ECO:0000313" key="3">
    <source>
        <dbReference type="EMBL" id="NML44790.1"/>
    </source>
</evidence>
<proteinExistence type="predicted"/>
<dbReference type="EMBL" id="JABBFX010000001">
    <property type="protein sequence ID" value="NML44790.1"/>
    <property type="molecule type" value="Genomic_DNA"/>
</dbReference>
<keyword evidence="4" id="KW-1185">Reference proteome</keyword>
<dbReference type="AlphaFoldDB" id="A0A848H672"/>
<sequence>MTKLLAIAFAAIALSACSNMYGNRAMGASSGNMSETKNSTDANKSGNPAAVSPGGGTGSGSGSK</sequence>
<keyword evidence="2" id="KW-0732">Signal</keyword>
<comment type="caution">
    <text evidence="3">The sequence shown here is derived from an EMBL/GenBank/DDBJ whole genome shotgun (WGS) entry which is preliminary data.</text>
</comment>
<feature type="compositionally biased region" description="Polar residues" evidence="1">
    <location>
        <begin position="29"/>
        <end position="46"/>
    </location>
</feature>
<evidence type="ECO:0000256" key="2">
    <source>
        <dbReference type="SAM" id="SignalP"/>
    </source>
</evidence>
<evidence type="ECO:0000256" key="1">
    <source>
        <dbReference type="SAM" id="MobiDB-lite"/>
    </source>
</evidence>
<feature type="region of interest" description="Disordered" evidence="1">
    <location>
        <begin position="27"/>
        <end position="64"/>
    </location>
</feature>
<dbReference type="RefSeq" id="WP_169418894.1">
    <property type="nucleotide sequence ID" value="NZ_JABBFX010000001.1"/>
</dbReference>
<dbReference type="PROSITE" id="PS51257">
    <property type="entry name" value="PROKAR_LIPOPROTEIN"/>
    <property type="match status" value="1"/>
</dbReference>
<gene>
    <name evidence="3" type="ORF">HHL11_13615</name>
</gene>
<name>A0A848H672_9BURK</name>
<protein>
    <recommendedName>
        <fullName evidence="5">Lipoprotein</fullName>
    </recommendedName>
</protein>
<evidence type="ECO:0008006" key="5">
    <source>
        <dbReference type="Google" id="ProtNLM"/>
    </source>
</evidence>
<dbReference type="Proteomes" id="UP000541185">
    <property type="component" value="Unassembled WGS sequence"/>
</dbReference>
<feature type="signal peptide" evidence="2">
    <location>
        <begin position="1"/>
        <end position="20"/>
    </location>
</feature>
<evidence type="ECO:0000313" key="4">
    <source>
        <dbReference type="Proteomes" id="UP000541185"/>
    </source>
</evidence>